<evidence type="ECO:0000256" key="5">
    <source>
        <dbReference type="PROSITE-ProRule" id="PRU00070"/>
    </source>
</evidence>
<dbReference type="InParanoid" id="E9GN52"/>
<evidence type="ECO:0000259" key="7">
    <source>
        <dbReference type="PROSITE" id="PS50809"/>
    </source>
</evidence>
<dbReference type="PROSITE" id="PS50809">
    <property type="entry name" value="DM_2"/>
    <property type="match status" value="1"/>
</dbReference>
<comment type="subcellular location">
    <subcellularLocation>
        <location evidence="5">Nucleus</location>
    </subcellularLocation>
</comment>
<dbReference type="Gene3D" id="4.10.1040.10">
    <property type="entry name" value="DM DNA-binding domain"/>
    <property type="match status" value="1"/>
</dbReference>
<keyword evidence="2 5" id="KW-0862">Zinc</keyword>
<feature type="compositionally biased region" description="Basic and acidic residues" evidence="6">
    <location>
        <begin position="172"/>
        <end position="192"/>
    </location>
</feature>
<dbReference type="SMART" id="SM00301">
    <property type="entry name" value="DM"/>
    <property type="match status" value="1"/>
</dbReference>
<evidence type="ECO:0000313" key="8">
    <source>
        <dbReference type="EMBL" id="EFX79095.1"/>
    </source>
</evidence>
<dbReference type="SUPFAM" id="SSF82927">
    <property type="entry name" value="Cysteine-rich DNA binding domain, (DM domain)"/>
    <property type="match status" value="1"/>
</dbReference>
<dbReference type="GO" id="GO:0006357">
    <property type="term" value="P:regulation of transcription by RNA polymerase II"/>
    <property type="evidence" value="ECO:0000318"/>
    <property type="project" value="GO_Central"/>
</dbReference>
<dbReference type="AlphaFoldDB" id="E9GN52"/>
<sequence length="340" mass="37806">MSDSDAEELSVGAPSPISAKEHHHHHHHHGSNMIIMDGDEEGSSSVSTSSFRIRNEGVDTINDSSNGATQRHPTCALCKNHQTISTLKGHKRYCPWRQCMCELCYGTNKKRKINAEQVALRRAQAQDEELRKKGIIQQLERISSSSTSTITTTPSSSIQQSPSPDCGKVRPPRSEQHQHSLPGREERAPKVKIDNPCRPTPAVGHQSSPVVFGQQLSLGSILMGQNVSLLRHSVCEKRLGFEMLGFLFRIIQDVKAEIERVSFQLNEIHHEIQIKIHSGNVNFAPNPNLFYGQDPLQNGNPVPGPGSIHHYQIPSNFQTQIRATVINGPHPPIHQTLYPN</sequence>
<dbReference type="Proteomes" id="UP000000305">
    <property type="component" value="Unassembled WGS sequence"/>
</dbReference>
<dbReference type="GO" id="GO:0007548">
    <property type="term" value="P:sex differentiation"/>
    <property type="evidence" value="ECO:0000318"/>
    <property type="project" value="GO_Central"/>
</dbReference>
<reference evidence="8 9" key="1">
    <citation type="journal article" date="2011" name="Science">
        <title>The ecoresponsive genome of Daphnia pulex.</title>
        <authorList>
            <person name="Colbourne J.K."/>
            <person name="Pfrender M.E."/>
            <person name="Gilbert D."/>
            <person name="Thomas W.K."/>
            <person name="Tucker A."/>
            <person name="Oakley T.H."/>
            <person name="Tokishita S."/>
            <person name="Aerts A."/>
            <person name="Arnold G.J."/>
            <person name="Basu M.K."/>
            <person name="Bauer D.J."/>
            <person name="Caceres C.E."/>
            <person name="Carmel L."/>
            <person name="Casola C."/>
            <person name="Choi J.H."/>
            <person name="Detter J.C."/>
            <person name="Dong Q."/>
            <person name="Dusheyko S."/>
            <person name="Eads B.D."/>
            <person name="Frohlich T."/>
            <person name="Geiler-Samerotte K.A."/>
            <person name="Gerlach D."/>
            <person name="Hatcher P."/>
            <person name="Jogdeo S."/>
            <person name="Krijgsveld J."/>
            <person name="Kriventseva E.V."/>
            <person name="Kultz D."/>
            <person name="Laforsch C."/>
            <person name="Lindquist E."/>
            <person name="Lopez J."/>
            <person name="Manak J.R."/>
            <person name="Muller J."/>
            <person name="Pangilinan J."/>
            <person name="Patwardhan R.P."/>
            <person name="Pitluck S."/>
            <person name="Pritham E.J."/>
            <person name="Rechtsteiner A."/>
            <person name="Rho M."/>
            <person name="Rogozin I.B."/>
            <person name="Sakarya O."/>
            <person name="Salamov A."/>
            <person name="Schaack S."/>
            <person name="Shapiro H."/>
            <person name="Shiga Y."/>
            <person name="Skalitzky C."/>
            <person name="Smith Z."/>
            <person name="Souvorov A."/>
            <person name="Sung W."/>
            <person name="Tang Z."/>
            <person name="Tsuchiya D."/>
            <person name="Tu H."/>
            <person name="Vos H."/>
            <person name="Wang M."/>
            <person name="Wolf Y.I."/>
            <person name="Yamagata H."/>
            <person name="Yamada T."/>
            <person name="Ye Y."/>
            <person name="Shaw J.R."/>
            <person name="Andrews J."/>
            <person name="Crease T.J."/>
            <person name="Tang H."/>
            <person name="Lucas S.M."/>
            <person name="Robertson H.M."/>
            <person name="Bork P."/>
            <person name="Koonin E.V."/>
            <person name="Zdobnov E.M."/>
            <person name="Grigoriev I.V."/>
            <person name="Lynch M."/>
            <person name="Boore J.L."/>
        </authorList>
    </citation>
    <scope>NUCLEOTIDE SEQUENCE [LARGE SCALE GENOMIC DNA]</scope>
</reference>
<feature type="region of interest" description="Disordered" evidence="6">
    <location>
        <begin position="1"/>
        <end position="35"/>
    </location>
</feature>
<dbReference type="PROSITE" id="PS40000">
    <property type="entry name" value="DM_1"/>
    <property type="match status" value="1"/>
</dbReference>
<dbReference type="GO" id="GO:0005634">
    <property type="term" value="C:nucleus"/>
    <property type="evidence" value="ECO:0000318"/>
    <property type="project" value="GO_Central"/>
</dbReference>
<feature type="region of interest" description="Disordered" evidence="6">
    <location>
        <begin position="141"/>
        <end position="192"/>
    </location>
</feature>
<feature type="compositionally biased region" description="Low complexity" evidence="6">
    <location>
        <begin position="142"/>
        <end position="164"/>
    </location>
</feature>
<dbReference type="KEGG" id="dpx:DAPPUDRAFT_346830"/>
<dbReference type="InterPro" id="IPR001275">
    <property type="entry name" value="DM_DNA-bd"/>
</dbReference>
<dbReference type="GO" id="GO:0000978">
    <property type="term" value="F:RNA polymerase II cis-regulatory region sequence-specific DNA binding"/>
    <property type="evidence" value="ECO:0000318"/>
    <property type="project" value="GO_Central"/>
</dbReference>
<feature type="DNA-binding region" description="DM" evidence="5">
    <location>
        <begin position="75"/>
        <end position="122"/>
    </location>
</feature>
<dbReference type="OrthoDB" id="6162476at2759"/>
<dbReference type="Pfam" id="PF00751">
    <property type="entry name" value="DM"/>
    <property type="match status" value="1"/>
</dbReference>
<dbReference type="InterPro" id="IPR026607">
    <property type="entry name" value="DMRT"/>
</dbReference>
<name>E9GN52_DAPPU</name>
<proteinExistence type="predicted"/>
<keyword evidence="3 5" id="KW-0238">DNA-binding</keyword>
<keyword evidence="1 5" id="KW-0479">Metal-binding</keyword>
<dbReference type="GO" id="GO:0046872">
    <property type="term" value="F:metal ion binding"/>
    <property type="evidence" value="ECO:0007669"/>
    <property type="project" value="UniProtKB-KW"/>
</dbReference>
<evidence type="ECO:0000256" key="1">
    <source>
        <dbReference type="ARBA" id="ARBA00022723"/>
    </source>
</evidence>
<dbReference type="PANTHER" id="PTHR12322">
    <property type="entry name" value="DOUBLESEX AND MAB-3 RELATED TRANSCRIPTION FACTOR DMRT"/>
    <property type="match status" value="1"/>
</dbReference>
<evidence type="ECO:0000256" key="6">
    <source>
        <dbReference type="SAM" id="MobiDB-lite"/>
    </source>
</evidence>
<feature type="compositionally biased region" description="Basic residues" evidence="6">
    <location>
        <begin position="21"/>
        <end position="30"/>
    </location>
</feature>
<keyword evidence="9" id="KW-1185">Reference proteome</keyword>
<evidence type="ECO:0000313" key="9">
    <source>
        <dbReference type="Proteomes" id="UP000000305"/>
    </source>
</evidence>
<dbReference type="EMBL" id="GL732554">
    <property type="protein sequence ID" value="EFX79095.1"/>
    <property type="molecule type" value="Genomic_DNA"/>
</dbReference>
<organism evidence="8 9">
    <name type="scientific">Daphnia pulex</name>
    <name type="common">Water flea</name>
    <dbReference type="NCBI Taxonomy" id="6669"/>
    <lineage>
        <taxon>Eukaryota</taxon>
        <taxon>Metazoa</taxon>
        <taxon>Ecdysozoa</taxon>
        <taxon>Arthropoda</taxon>
        <taxon>Crustacea</taxon>
        <taxon>Branchiopoda</taxon>
        <taxon>Diplostraca</taxon>
        <taxon>Cladocera</taxon>
        <taxon>Anomopoda</taxon>
        <taxon>Daphniidae</taxon>
        <taxon>Daphnia</taxon>
    </lineage>
</organism>
<dbReference type="eggNOG" id="KOG3815">
    <property type="taxonomic scope" value="Eukaryota"/>
</dbReference>
<dbReference type="PANTHER" id="PTHR12322:SF116">
    <property type="entry name" value="DOUBLESEX-MAB RELATED 99B"/>
    <property type="match status" value="1"/>
</dbReference>
<gene>
    <name evidence="8" type="primary">DMRT-1</name>
    <name evidence="8" type="ORF">DAPPUDRAFT_346830</name>
</gene>
<evidence type="ECO:0000256" key="4">
    <source>
        <dbReference type="ARBA" id="ARBA00023242"/>
    </source>
</evidence>
<evidence type="ECO:0000256" key="3">
    <source>
        <dbReference type="ARBA" id="ARBA00023125"/>
    </source>
</evidence>
<feature type="domain" description="DM" evidence="7">
    <location>
        <begin position="75"/>
        <end position="122"/>
    </location>
</feature>
<evidence type="ECO:0000256" key="2">
    <source>
        <dbReference type="ARBA" id="ARBA00022833"/>
    </source>
</evidence>
<keyword evidence="4 5" id="KW-0539">Nucleus</keyword>
<accession>E9GN52</accession>
<dbReference type="HOGENOM" id="CLU_817007_0_0_1"/>
<protein>
    <recommendedName>
        <fullName evidence="7">DM domain-containing protein</fullName>
    </recommendedName>
</protein>
<dbReference type="STRING" id="6669.E9GN52"/>
<dbReference type="InterPro" id="IPR036407">
    <property type="entry name" value="DM_DNA-bd_sf"/>
</dbReference>
<dbReference type="GO" id="GO:0000981">
    <property type="term" value="F:DNA-binding transcription factor activity, RNA polymerase II-specific"/>
    <property type="evidence" value="ECO:0000318"/>
    <property type="project" value="GO_Central"/>
</dbReference>